<protein>
    <submittedName>
        <fullName evidence="5">ABC transporter ATP-binding protein</fullName>
    </submittedName>
</protein>
<dbReference type="GO" id="GO:0016887">
    <property type="term" value="F:ATP hydrolysis activity"/>
    <property type="evidence" value="ECO:0007669"/>
    <property type="project" value="InterPro"/>
</dbReference>
<dbReference type="InterPro" id="IPR003593">
    <property type="entry name" value="AAA+_ATPase"/>
</dbReference>
<evidence type="ECO:0000256" key="2">
    <source>
        <dbReference type="ARBA" id="ARBA00022741"/>
    </source>
</evidence>
<dbReference type="CDD" id="cd03255">
    <property type="entry name" value="ABC_MJ0796_LolCDE_FtsE"/>
    <property type="match status" value="1"/>
</dbReference>
<dbReference type="PROSITE" id="PS00211">
    <property type="entry name" value="ABC_TRANSPORTER_1"/>
    <property type="match status" value="1"/>
</dbReference>
<evidence type="ECO:0000256" key="3">
    <source>
        <dbReference type="ARBA" id="ARBA00022840"/>
    </source>
</evidence>
<evidence type="ECO:0000313" key="6">
    <source>
        <dbReference type="Proteomes" id="UP000826709"/>
    </source>
</evidence>
<feature type="domain" description="ABC transporter" evidence="4">
    <location>
        <begin position="6"/>
        <end position="223"/>
    </location>
</feature>
<reference evidence="5" key="1">
    <citation type="journal article" date="2005" name="Int. J. Syst. Evol. Microbiol.">
        <title>Methanofollis formosanus sp. nov., isolated from a fish pond.</title>
        <authorList>
            <person name="Wu S.Y."/>
            <person name="Chen S.C."/>
            <person name="Lai M.C."/>
        </authorList>
    </citation>
    <scope>NUCLEOTIDE SEQUENCE</scope>
    <source>
        <strain evidence="5">ML15</strain>
    </source>
</reference>
<organism evidence="5 6">
    <name type="scientific">Methanofollis formosanus</name>
    <dbReference type="NCBI Taxonomy" id="299308"/>
    <lineage>
        <taxon>Archaea</taxon>
        <taxon>Methanobacteriati</taxon>
        <taxon>Methanobacteriota</taxon>
        <taxon>Stenosarchaea group</taxon>
        <taxon>Methanomicrobia</taxon>
        <taxon>Methanomicrobiales</taxon>
        <taxon>Methanomicrobiaceae</taxon>
        <taxon>Methanofollis</taxon>
    </lineage>
</organism>
<dbReference type="SUPFAM" id="SSF52540">
    <property type="entry name" value="P-loop containing nucleoside triphosphate hydrolases"/>
    <property type="match status" value="1"/>
</dbReference>
<dbReference type="FunFam" id="3.40.50.300:FF:000032">
    <property type="entry name" value="Export ABC transporter ATP-binding protein"/>
    <property type="match status" value="1"/>
</dbReference>
<keyword evidence="3 5" id="KW-0067">ATP-binding</keyword>
<dbReference type="InterPro" id="IPR017871">
    <property type="entry name" value="ABC_transporter-like_CS"/>
</dbReference>
<dbReference type="PROSITE" id="PS50893">
    <property type="entry name" value="ABC_TRANSPORTER_2"/>
    <property type="match status" value="1"/>
</dbReference>
<dbReference type="OrthoDB" id="31298at2157"/>
<keyword evidence="1" id="KW-0813">Transport</keyword>
<dbReference type="EMBL" id="CP037968">
    <property type="protein sequence ID" value="QYZ79579.1"/>
    <property type="molecule type" value="Genomic_DNA"/>
</dbReference>
<dbReference type="InterPro" id="IPR015854">
    <property type="entry name" value="ABC_transpr_LolD-like"/>
</dbReference>
<accession>A0A8G1A1A7</accession>
<dbReference type="KEGG" id="mfk:E2N92_09120"/>
<dbReference type="InterPro" id="IPR017911">
    <property type="entry name" value="MacB-like_ATP-bd"/>
</dbReference>
<reference evidence="5" key="2">
    <citation type="submission" date="2019-03" db="EMBL/GenBank/DDBJ databases">
        <authorList>
            <person name="Chen S.-C."/>
            <person name="Wu S.-Y."/>
            <person name="Lai M.-C."/>
        </authorList>
    </citation>
    <scope>NUCLEOTIDE SEQUENCE</scope>
    <source>
        <strain evidence="5">ML15</strain>
    </source>
</reference>
<dbReference type="PANTHER" id="PTHR24220:SF86">
    <property type="entry name" value="ABC TRANSPORTER ABCH.1"/>
    <property type="match status" value="1"/>
</dbReference>
<evidence type="ECO:0000313" key="5">
    <source>
        <dbReference type="EMBL" id="QYZ79579.1"/>
    </source>
</evidence>
<dbReference type="AlphaFoldDB" id="A0A8G1A1A7"/>
<dbReference type="RefSeq" id="WP_220680886.1">
    <property type="nucleotide sequence ID" value="NZ_CP037968.1"/>
</dbReference>
<dbReference type="GO" id="GO:0022857">
    <property type="term" value="F:transmembrane transporter activity"/>
    <property type="evidence" value="ECO:0007669"/>
    <property type="project" value="TreeGrafter"/>
</dbReference>
<dbReference type="GO" id="GO:0005886">
    <property type="term" value="C:plasma membrane"/>
    <property type="evidence" value="ECO:0007669"/>
    <property type="project" value="TreeGrafter"/>
</dbReference>
<dbReference type="Pfam" id="PF00005">
    <property type="entry name" value="ABC_tran"/>
    <property type="match status" value="1"/>
</dbReference>
<dbReference type="InterPro" id="IPR003439">
    <property type="entry name" value="ABC_transporter-like_ATP-bd"/>
</dbReference>
<dbReference type="GO" id="GO:0005524">
    <property type="term" value="F:ATP binding"/>
    <property type="evidence" value="ECO:0007669"/>
    <property type="project" value="UniProtKB-KW"/>
</dbReference>
<dbReference type="Gene3D" id="3.40.50.300">
    <property type="entry name" value="P-loop containing nucleotide triphosphate hydrolases"/>
    <property type="match status" value="1"/>
</dbReference>
<name>A0A8G1A1A7_9EURY</name>
<dbReference type="SMART" id="SM00382">
    <property type="entry name" value="AAA"/>
    <property type="match status" value="1"/>
</dbReference>
<sequence length="223" mass="24321">MSTEVIRLEHVRKVYPRLAGDVVALDDLSLTIEEGDFVAVMGSSGSGKSTLMNQIGCLDVPTSGTLWIAGKNVGEMSDFELTQLRRDTIGFVFQKFNLIPVLTARENVEIPLILKEGHRDTQGRAETLLRTVGLDGEVITHTPAELSGGQQQRVAIARALVNDPRILLCDEPTGNLDSKTSTQIMDLLAALHREGRTVVMVTHDQATAEYADRIVTISDGRVV</sequence>
<dbReference type="InterPro" id="IPR027417">
    <property type="entry name" value="P-loop_NTPase"/>
</dbReference>
<evidence type="ECO:0000256" key="1">
    <source>
        <dbReference type="ARBA" id="ARBA00022448"/>
    </source>
</evidence>
<dbReference type="Proteomes" id="UP000826709">
    <property type="component" value="Chromosome"/>
</dbReference>
<evidence type="ECO:0000259" key="4">
    <source>
        <dbReference type="PROSITE" id="PS50893"/>
    </source>
</evidence>
<gene>
    <name evidence="5" type="ORF">E2N92_09120</name>
</gene>
<dbReference type="GO" id="GO:0098796">
    <property type="term" value="C:membrane protein complex"/>
    <property type="evidence" value="ECO:0007669"/>
    <property type="project" value="UniProtKB-ARBA"/>
</dbReference>
<proteinExistence type="predicted"/>
<dbReference type="PANTHER" id="PTHR24220">
    <property type="entry name" value="IMPORT ATP-BINDING PROTEIN"/>
    <property type="match status" value="1"/>
</dbReference>
<keyword evidence="6" id="KW-1185">Reference proteome</keyword>
<keyword evidence="2" id="KW-0547">Nucleotide-binding</keyword>